<evidence type="ECO:0008006" key="5">
    <source>
        <dbReference type="Google" id="ProtNLM"/>
    </source>
</evidence>
<keyword evidence="2" id="KW-0812">Transmembrane</keyword>
<protein>
    <recommendedName>
        <fullName evidence="5">DNA repair protein</fullName>
    </recommendedName>
</protein>
<feature type="transmembrane region" description="Helical" evidence="2">
    <location>
        <begin position="66"/>
        <end position="89"/>
    </location>
</feature>
<keyword evidence="2" id="KW-1133">Transmembrane helix</keyword>
<dbReference type="OrthoDB" id="7863443at2"/>
<evidence type="ECO:0000256" key="2">
    <source>
        <dbReference type="SAM" id="Phobius"/>
    </source>
</evidence>
<reference evidence="3 4" key="1">
    <citation type="submission" date="2020-08" db="EMBL/GenBank/DDBJ databases">
        <title>Genome sequence of Rhodobacteraceae bacterium Lw-13e.</title>
        <authorList>
            <person name="Poehlein A."/>
            <person name="Wolter L."/>
            <person name="Daniel R."/>
            <person name="Brinkhoff T."/>
        </authorList>
    </citation>
    <scope>NUCLEOTIDE SEQUENCE [LARGE SCALE GENOMIC DNA]</scope>
    <source>
        <strain evidence="3 4">Lw-13e</strain>
    </source>
</reference>
<feature type="transmembrane region" description="Helical" evidence="2">
    <location>
        <begin position="21"/>
        <end position="46"/>
    </location>
</feature>
<name>A0A418SF23_9RHOB</name>
<accession>A0A418SF23</accession>
<gene>
    <name evidence="3" type="ORF">PSAL_005280</name>
</gene>
<feature type="coiled-coil region" evidence="1">
    <location>
        <begin position="179"/>
        <end position="238"/>
    </location>
</feature>
<evidence type="ECO:0000256" key="1">
    <source>
        <dbReference type="SAM" id="Coils"/>
    </source>
</evidence>
<dbReference type="EMBL" id="CP060436">
    <property type="protein sequence ID" value="QPM89313.1"/>
    <property type="molecule type" value="Genomic_DNA"/>
</dbReference>
<dbReference type="Gene3D" id="1.10.287.1490">
    <property type="match status" value="1"/>
</dbReference>
<evidence type="ECO:0000313" key="3">
    <source>
        <dbReference type="EMBL" id="QPM89313.1"/>
    </source>
</evidence>
<organism evidence="3 4">
    <name type="scientific">Pseudooceanicola algae</name>
    <dbReference type="NCBI Taxonomy" id="1537215"/>
    <lineage>
        <taxon>Bacteria</taxon>
        <taxon>Pseudomonadati</taxon>
        <taxon>Pseudomonadota</taxon>
        <taxon>Alphaproteobacteria</taxon>
        <taxon>Rhodobacterales</taxon>
        <taxon>Paracoccaceae</taxon>
        <taxon>Pseudooceanicola</taxon>
    </lineage>
</organism>
<dbReference type="Proteomes" id="UP000283786">
    <property type="component" value="Chromosome"/>
</dbReference>
<dbReference type="KEGG" id="palw:PSAL_005280"/>
<keyword evidence="4" id="KW-1185">Reference proteome</keyword>
<proteinExistence type="predicted"/>
<sequence length="256" mass="28493">MSPSANSFTVLRDLAQRLTQVISFALILGLALALLTASLLAAFGILPWPDLMLQYGETSYQVGPALQIGLTVLALGFCAYLPANARIMALETSHRRFRISMQDVIRAYHAAHAADRSGAFTMSEQYDAVRERILYMRDHPDLAQLETDILETAAQMSTASHELAEIYSDDNMARARGFLEQRQTECDALEARIAEANRKSIELRQWVSAVEMDESIAQAQLNRLRDELSDLLPELDEEPGIDPRLNGFAANRLPAE</sequence>
<dbReference type="RefSeq" id="WP_119839626.1">
    <property type="nucleotide sequence ID" value="NZ_CP060436.1"/>
</dbReference>
<keyword evidence="1" id="KW-0175">Coiled coil</keyword>
<dbReference type="AlphaFoldDB" id="A0A418SF23"/>
<keyword evidence="2" id="KW-0472">Membrane</keyword>
<evidence type="ECO:0000313" key="4">
    <source>
        <dbReference type="Proteomes" id="UP000283786"/>
    </source>
</evidence>